<keyword evidence="2" id="KW-0472">Membrane</keyword>
<accession>A0A540R4W0</accession>
<sequence length="115" mass="11496">MTKFKKFGASVSAIALAGALTVAAPNAVAADNGDQTGSAASGKQDGSSNADGKEGNGSSDEELAKKFPTLSSKDGQKPDSSSTEEQALLGVGITAGILALGAALWPQIQQFLPKM</sequence>
<comment type="caution">
    <text evidence="4">The sequence shown here is derived from an EMBL/GenBank/DDBJ whole genome shotgun (WGS) entry which is preliminary data.</text>
</comment>
<protein>
    <recommendedName>
        <fullName evidence="6">Secreted protein</fullName>
    </recommendedName>
</protein>
<evidence type="ECO:0000256" key="1">
    <source>
        <dbReference type="SAM" id="MobiDB-lite"/>
    </source>
</evidence>
<organism evidence="4 5">
    <name type="scientific">Corynebacterium phoceense</name>
    <dbReference type="NCBI Taxonomy" id="1686286"/>
    <lineage>
        <taxon>Bacteria</taxon>
        <taxon>Bacillati</taxon>
        <taxon>Actinomycetota</taxon>
        <taxon>Actinomycetes</taxon>
        <taxon>Mycobacteriales</taxon>
        <taxon>Corynebacteriaceae</taxon>
        <taxon>Corynebacterium</taxon>
    </lineage>
</organism>
<keyword evidence="2" id="KW-1133">Transmembrane helix</keyword>
<evidence type="ECO:0000313" key="5">
    <source>
        <dbReference type="Proteomes" id="UP000318080"/>
    </source>
</evidence>
<feature type="compositionally biased region" description="Polar residues" evidence="1">
    <location>
        <begin position="35"/>
        <end position="50"/>
    </location>
</feature>
<feature type="chain" id="PRO_5021725461" description="Secreted protein" evidence="3">
    <location>
        <begin position="30"/>
        <end position="115"/>
    </location>
</feature>
<evidence type="ECO:0008006" key="6">
    <source>
        <dbReference type="Google" id="ProtNLM"/>
    </source>
</evidence>
<keyword evidence="3" id="KW-0732">Signal</keyword>
<feature type="signal peptide" evidence="3">
    <location>
        <begin position="1"/>
        <end position="29"/>
    </location>
</feature>
<reference evidence="4 5" key="1">
    <citation type="submission" date="2019-06" db="EMBL/GenBank/DDBJ databases">
        <title>Draft genome of C. phoceense Strain 272.</title>
        <authorList>
            <person name="Pacheco L.G.C."/>
            <person name="Barberis C.M."/>
            <person name="Almuzara M.N."/>
            <person name="Traglia G.M."/>
            <person name="Santos C.S."/>
            <person name="Rocha D.J.P.G."/>
            <person name="Aguiar E.R.G.R."/>
            <person name="Vay C.A."/>
        </authorList>
    </citation>
    <scope>NUCLEOTIDE SEQUENCE [LARGE SCALE GENOMIC DNA]</scope>
    <source>
        <strain evidence="4 5">272</strain>
    </source>
</reference>
<keyword evidence="2" id="KW-0812">Transmembrane</keyword>
<evidence type="ECO:0000256" key="2">
    <source>
        <dbReference type="SAM" id="Phobius"/>
    </source>
</evidence>
<gene>
    <name evidence="4" type="ORF">EJK80_10715</name>
</gene>
<feature type="region of interest" description="Disordered" evidence="1">
    <location>
        <begin position="29"/>
        <end position="84"/>
    </location>
</feature>
<feature type="compositionally biased region" description="Polar residues" evidence="1">
    <location>
        <begin position="69"/>
        <end position="84"/>
    </location>
</feature>
<proteinExistence type="predicted"/>
<feature type="transmembrane region" description="Helical" evidence="2">
    <location>
        <begin position="87"/>
        <end position="105"/>
    </location>
</feature>
<name>A0A540R4W0_9CORY</name>
<keyword evidence="5" id="KW-1185">Reference proteome</keyword>
<dbReference type="AlphaFoldDB" id="A0A540R4W0"/>
<evidence type="ECO:0000256" key="3">
    <source>
        <dbReference type="SAM" id="SignalP"/>
    </source>
</evidence>
<dbReference type="Proteomes" id="UP000318080">
    <property type="component" value="Unassembled WGS sequence"/>
</dbReference>
<evidence type="ECO:0000313" key="4">
    <source>
        <dbReference type="EMBL" id="TQE42758.1"/>
    </source>
</evidence>
<dbReference type="RefSeq" id="WP_141629176.1">
    <property type="nucleotide sequence ID" value="NZ_VHIR01000018.1"/>
</dbReference>
<dbReference type="EMBL" id="VHIR01000018">
    <property type="protein sequence ID" value="TQE42758.1"/>
    <property type="molecule type" value="Genomic_DNA"/>
</dbReference>